<dbReference type="Pfam" id="PF02898">
    <property type="entry name" value="NO_synthase"/>
    <property type="match status" value="1"/>
</dbReference>
<organism evidence="13 14">
    <name type="scientific">Artemia franciscana</name>
    <name type="common">Brine shrimp</name>
    <name type="synonym">Artemia sanfranciscana</name>
    <dbReference type="NCBI Taxonomy" id="6661"/>
    <lineage>
        <taxon>Eukaryota</taxon>
        <taxon>Metazoa</taxon>
        <taxon>Ecdysozoa</taxon>
        <taxon>Arthropoda</taxon>
        <taxon>Crustacea</taxon>
        <taxon>Branchiopoda</taxon>
        <taxon>Anostraca</taxon>
        <taxon>Artemiidae</taxon>
        <taxon>Artemia</taxon>
    </lineage>
</organism>
<dbReference type="Gene3D" id="3.90.340.10">
    <property type="entry name" value="Nitric Oxide Synthase, Chain A, domain 1"/>
    <property type="match status" value="1"/>
</dbReference>
<evidence type="ECO:0000256" key="8">
    <source>
        <dbReference type="ARBA" id="ARBA00022857"/>
    </source>
</evidence>
<evidence type="ECO:0000256" key="10">
    <source>
        <dbReference type="ARBA" id="ARBA00023002"/>
    </source>
</evidence>
<dbReference type="SUPFAM" id="SSF56512">
    <property type="entry name" value="Nitric oxide (NO) synthase oxygenase domain"/>
    <property type="match status" value="1"/>
</dbReference>
<dbReference type="InterPro" id="IPR044943">
    <property type="entry name" value="NOS_dom_1"/>
</dbReference>
<keyword evidence="10" id="KW-0560">Oxidoreductase</keyword>
<evidence type="ECO:0000256" key="6">
    <source>
        <dbReference type="ARBA" id="ARBA00022643"/>
    </source>
</evidence>
<evidence type="ECO:0000313" key="14">
    <source>
        <dbReference type="Proteomes" id="UP001187531"/>
    </source>
</evidence>
<dbReference type="AlphaFoldDB" id="A0AA88KTB5"/>
<dbReference type="GO" id="GO:0004517">
    <property type="term" value="F:nitric-oxide synthase activity"/>
    <property type="evidence" value="ECO:0007669"/>
    <property type="project" value="UniProtKB-EC"/>
</dbReference>
<proteinExistence type="inferred from homology"/>
<evidence type="ECO:0000256" key="4">
    <source>
        <dbReference type="ARBA" id="ARBA00012989"/>
    </source>
</evidence>
<dbReference type="GO" id="GO:0006809">
    <property type="term" value="P:nitric oxide biosynthetic process"/>
    <property type="evidence" value="ECO:0007669"/>
    <property type="project" value="InterPro"/>
</dbReference>
<evidence type="ECO:0000256" key="11">
    <source>
        <dbReference type="ARBA" id="ARBA00023004"/>
    </source>
</evidence>
<keyword evidence="14" id="KW-1185">Reference proteome</keyword>
<evidence type="ECO:0000313" key="13">
    <source>
        <dbReference type="EMBL" id="KAK2701876.1"/>
    </source>
</evidence>
<evidence type="ECO:0000256" key="5">
    <source>
        <dbReference type="ARBA" id="ARBA00022617"/>
    </source>
</evidence>
<dbReference type="Proteomes" id="UP001187531">
    <property type="component" value="Unassembled WGS sequence"/>
</dbReference>
<reference evidence="13" key="1">
    <citation type="submission" date="2023-07" db="EMBL/GenBank/DDBJ databases">
        <title>Chromosome-level genome assembly of Artemia franciscana.</title>
        <authorList>
            <person name="Jo E."/>
        </authorList>
    </citation>
    <scope>NUCLEOTIDE SEQUENCE</scope>
    <source>
        <tissue evidence="13">Whole body</tissue>
    </source>
</reference>
<dbReference type="EMBL" id="JAVRJZ010001296">
    <property type="protein sequence ID" value="KAK2701876.1"/>
    <property type="molecule type" value="Genomic_DNA"/>
</dbReference>
<evidence type="ECO:0000259" key="12">
    <source>
        <dbReference type="Pfam" id="PF02898"/>
    </source>
</evidence>
<protein>
    <recommendedName>
        <fullName evidence="4">nitric-oxide synthase (NADPH)</fullName>
        <ecNumber evidence="4">1.14.13.39</ecNumber>
    </recommendedName>
</protein>
<dbReference type="PANTHER" id="PTHR43410">
    <property type="entry name" value="NITRIC OXIDE SYNTHASE OXYGENASE"/>
    <property type="match status" value="1"/>
</dbReference>
<dbReference type="GO" id="GO:0005516">
    <property type="term" value="F:calmodulin binding"/>
    <property type="evidence" value="ECO:0007669"/>
    <property type="project" value="UniProtKB-KW"/>
</dbReference>
<evidence type="ECO:0000256" key="1">
    <source>
        <dbReference type="ARBA" id="ARBA00001917"/>
    </source>
</evidence>
<keyword evidence="9" id="KW-0112">Calmodulin-binding</keyword>
<comment type="cofactor">
    <cofactor evidence="1">
        <name>FMN</name>
        <dbReference type="ChEBI" id="CHEBI:58210"/>
    </cofactor>
</comment>
<keyword evidence="11" id="KW-0408">Iron</keyword>
<feature type="domain" description="Nitric oxide synthase (NOS)" evidence="12">
    <location>
        <begin position="60"/>
        <end position="127"/>
    </location>
</feature>
<evidence type="ECO:0000256" key="9">
    <source>
        <dbReference type="ARBA" id="ARBA00022860"/>
    </source>
</evidence>
<keyword evidence="7" id="KW-0479">Metal-binding</keyword>
<dbReference type="InterPro" id="IPR004030">
    <property type="entry name" value="NOS_N"/>
</dbReference>
<evidence type="ECO:0000256" key="7">
    <source>
        <dbReference type="ARBA" id="ARBA00022723"/>
    </source>
</evidence>
<comment type="similarity">
    <text evidence="3">Belongs to the NOS family.</text>
</comment>
<dbReference type="GO" id="GO:0046872">
    <property type="term" value="F:metal ion binding"/>
    <property type="evidence" value="ECO:0007669"/>
    <property type="project" value="UniProtKB-KW"/>
</dbReference>
<sequence length="127" mass="14532">MKQHANNEGIRLKNWSTGEVLYDTLRSTSNVKALNCRPTICTANHMNTVTEVKPITTGDAVLYDAEKFIDESCASIEKFLSDEYLNHWSEIKMKIKESDGYIMKTKELKYGTIVARRKDPRCPGRTQ</sequence>
<dbReference type="EC" id="1.14.13.39" evidence="4"/>
<accession>A0AA88KTB5</accession>
<comment type="caution">
    <text evidence="13">The sequence shown here is derived from an EMBL/GenBank/DDBJ whole genome shotgun (WGS) entry which is preliminary data.</text>
</comment>
<name>A0AA88KTB5_ARTSF</name>
<dbReference type="InterPro" id="IPR036119">
    <property type="entry name" value="NOS_N_sf"/>
</dbReference>
<comment type="cofactor">
    <cofactor evidence="2">
        <name>heme b</name>
        <dbReference type="ChEBI" id="CHEBI:60344"/>
    </cofactor>
</comment>
<keyword evidence="6" id="KW-0288">FMN</keyword>
<keyword evidence="6" id="KW-0285">Flavoprotein</keyword>
<evidence type="ECO:0000256" key="3">
    <source>
        <dbReference type="ARBA" id="ARBA00006267"/>
    </source>
</evidence>
<evidence type="ECO:0000256" key="2">
    <source>
        <dbReference type="ARBA" id="ARBA00001970"/>
    </source>
</evidence>
<dbReference type="PANTHER" id="PTHR43410:SF1">
    <property type="entry name" value="NITRIC OXIDE SYNTHASE"/>
    <property type="match status" value="1"/>
</dbReference>
<keyword evidence="5" id="KW-0349">Heme</keyword>
<dbReference type="InterPro" id="IPR050607">
    <property type="entry name" value="NOS"/>
</dbReference>
<keyword evidence="8" id="KW-0521">NADP</keyword>
<gene>
    <name evidence="13" type="ORF">QYM36_019474</name>
</gene>